<reference evidence="3 4" key="1">
    <citation type="submission" date="2018-07" db="EMBL/GenBank/DDBJ databases">
        <title>The genomes of Aspergillus section Nigri reveals drivers in fungal speciation.</title>
        <authorList>
            <consortium name="DOE Joint Genome Institute"/>
            <person name="Vesth T.C."/>
            <person name="Nybo J."/>
            <person name="Theobald S."/>
            <person name="Brandl J."/>
            <person name="Frisvad J.C."/>
            <person name="Nielsen K.F."/>
            <person name="Lyhne E.K."/>
            <person name="Kogle M.E."/>
            <person name="Kuo A."/>
            <person name="Riley R."/>
            <person name="Clum A."/>
            <person name="Nolan M."/>
            <person name="Lipzen A."/>
            <person name="Salamov A."/>
            <person name="Henrissat B."/>
            <person name="Wiebenga A."/>
            <person name="De vries R.P."/>
            <person name="Grigoriev I.V."/>
            <person name="Mortensen U.H."/>
            <person name="Andersen M.R."/>
            <person name="Baker S.E."/>
        </authorList>
    </citation>
    <scope>NUCLEOTIDE SEQUENCE [LARGE SCALE GENOMIC DNA]</scope>
    <source>
        <strain evidence="3 4">CBS 139.54b</strain>
    </source>
</reference>
<accession>A0A3F3Q5A5</accession>
<proteinExistence type="predicted"/>
<dbReference type="GeneID" id="38139626"/>
<dbReference type="EMBL" id="KZ852043">
    <property type="protein sequence ID" value="RDH34380.1"/>
    <property type="molecule type" value="Genomic_DNA"/>
</dbReference>
<evidence type="ECO:0000256" key="2">
    <source>
        <dbReference type="SAM" id="MobiDB-lite"/>
    </source>
</evidence>
<feature type="coiled-coil region" evidence="1">
    <location>
        <begin position="51"/>
        <end position="92"/>
    </location>
</feature>
<organism evidence="3 4">
    <name type="scientific">Aspergillus welwitschiae</name>
    <dbReference type="NCBI Taxonomy" id="1341132"/>
    <lineage>
        <taxon>Eukaryota</taxon>
        <taxon>Fungi</taxon>
        <taxon>Dikarya</taxon>
        <taxon>Ascomycota</taxon>
        <taxon>Pezizomycotina</taxon>
        <taxon>Eurotiomycetes</taxon>
        <taxon>Eurotiomycetidae</taxon>
        <taxon>Eurotiales</taxon>
        <taxon>Aspergillaceae</taxon>
        <taxon>Aspergillus</taxon>
        <taxon>Aspergillus subgen. Circumdati</taxon>
    </lineage>
</organism>
<dbReference type="STRING" id="1341132.A0A3F3Q5A5"/>
<protein>
    <submittedName>
        <fullName evidence="3">Uncharacterized protein</fullName>
    </submittedName>
</protein>
<evidence type="ECO:0000256" key="1">
    <source>
        <dbReference type="SAM" id="Coils"/>
    </source>
</evidence>
<gene>
    <name evidence="3" type="ORF">BDQ94DRAFT_169338</name>
</gene>
<dbReference type="Proteomes" id="UP000253729">
    <property type="component" value="Unassembled WGS sequence"/>
</dbReference>
<evidence type="ECO:0000313" key="3">
    <source>
        <dbReference type="EMBL" id="RDH34380.1"/>
    </source>
</evidence>
<keyword evidence="1" id="KW-0175">Coiled coil</keyword>
<dbReference type="RefSeq" id="XP_026627402.1">
    <property type="nucleotide sequence ID" value="XM_026771270.1"/>
</dbReference>
<feature type="region of interest" description="Disordered" evidence="2">
    <location>
        <begin position="1"/>
        <end position="22"/>
    </location>
</feature>
<sequence>MAQKRPSSDNQASDSKGRQVEDNHGLVQHCDRLEDLSNSLHQELSTLRRVSIRKQNSIDSLQQKLSELRHQNQELEEQLQECQARILKLTFANDLSDTTVIQEFVRIRDNLSNWCEGLPDIIYYSDSDLRGALEGFKCCLQITQDLDTHAQMLLEAQSELLMHITFCRLWRGFLQTLIPGISSSDEALLRELYAGLLSQQSGEDSESAKIWKWSTRRAYVACQRYEKRMNEECINIIDDLHNLFSWFDFGGQVNWANKMARFIEDILKPVVGLVTQISNSSAYYGWQWYGEAFFPERVVRKYHLEQFIVQDSRTHHRIRVANFESLPDETPVGELLIVIFPALFRCANNGHEHLLLEKAVILTRVVEEVPSQKISEKRS</sequence>
<dbReference type="AlphaFoldDB" id="A0A3F3Q5A5"/>
<name>A0A3F3Q5A5_9EURO</name>
<keyword evidence="4" id="KW-1185">Reference proteome</keyword>
<evidence type="ECO:0000313" key="4">
    <source>
        <dbReference type="Proteomes" id="UP000253729"/>
    </source>
</evidence>